<feature type="transmembrane region" description="Helical" evidence="8">
    <location>
        <begin position="37"/>
        <end position="59"/>
    </location>
</feature>
<feature type="transmembrane region" description="Helical" evidence="8">
    <location>
        <begin position="142"/>
        <end position="165"/>
    </location>
</feature>
<comment type="similarity">
    <text evidence="2">Belongs to the CcmC/CycZ/HelC family.</text>
</comment>
<organism evidence="10 11">
    <name type="scientific">Micromonospora globispora</name>
    <dbReference type="NCBI Taxonomy" id="1450148"/>
    <lineage>
        <taxon>Bacteria</taxon>
        <taxon>Bacillati</taxon>
        <taxon>Actinomycetota</taxon>
        <taxon>Actinomycetes</taxon>
        <taxon>Micromonosporales</taxon>
        <taxon>Micromonosporaceae</taxon>
        <taxon>Micromonospora</taxon>
    </lineage>
</organism>
<comment type="caution">
    <text evidence="10">The sequence shown here is derived from an EMBL/GenBank/DDBJ whole genome shotgun (WGS) entry which is preliminary data.</text>
</comment>
<evidence type="ECO:0000256" key="2">
    <source>
        <dbReference type="ARBA" id="ARBA00005840"/>
    </source>
</evidence>
<feature type="transmembrane region" description="Helical" evidence="8">
    <location>
        <begin position="185"/>
        <end position="205"/>
    </location>
</feature>
<evidence type="ECO:0000256" key="7">
    <source>
        <dbReference type="ARBA" id="ARBA00023136"/>
    </source>
</evidence>
<evidence type="ECO:0000256" key="5">
    <source>
        <dbReference type="ARBA" id="ARBA00022748"/>
    </source>
</evidence>
<name>A0A317JY25_9ACTN</name>
<keyword evidence="6 8" id="KW-1133">Transmembrane helix</keyword>
<dbReference type="Proteomes" id="UP000245683">
    <property type="component" value="Unassembled WGS sequence"/>
</dbReference>
<gene>
    <name evidence="10" type="ORF">DLJ46_20635</name>
</gene>
<dbReference type="OrthoDB" id="9778550at2"/>
<keyword evidence="7 8" id="KW-0472">Membrane</keyword>
<evidence type="ECO:0000259" key="9">
    <source>
        <dbReference type="Pfam" id="PF01578"/>
    </source>
</evidence>
<dbReference type="PANTHER" id="PTHR30071:SF1">
    <property type="entry name" value="CYTOCHROME B_B6 PROTEIN-RELATED"/>
    <property type="match status" value="1"/>
</dbReference>
<feature type="domain" description="Cytochrome c assembly protein" evidence="9">
    <location>
        <begin position="21"/>
        <end position="168"/>
    </location>
</feature>
<evidence type="ECO:0000256" key="3">
    <source>
        <dbReference type="ARBA" id="ARBA00016463"/>
    </source>
</evidence>
<feature type="transmembrane region" description="Helical" evidence="8">
    <location>
        <begin position="105"/>
        <end position="121"/>
    </location>
</feature>
<dbReference type="Pfam" id="PF01578">
    <property type="entry name" value="Cytochrom_C_asm"/>
    <property type="match status" value="1"/>
</dbReference>
<proteinExistence type="inferred from homology"/>
<evidence type="ECO:0000313" key="11">
    <source>
        <dbReference type="Proteomes" id="UP000245683"/>
    </source>
</evidence>
<keyword evidence="11" id="KW-1185">Reference proteome</keyword>
<dbReference type="GO" id="GO:0015232">
    <property type="term" value="F:heme transmembrane transporter activity"/>
    <property type="evidence" value="ECO:0007669"/>
    <property type="project" value="InterPro"/>
</dbReference>
<dbReference type="InterPro" id="IPR045062">
    <property type="entry name" value="Cyt_c_biogenesis_CcsA/CcmC"/>
</dbReference>
<feature type="transmembrane region" description="Helical" evidence="8">
    <location>
        <begin position="71"/>
        <end position="93"/>
    </location>
</feature>
<accession>A0A317JY25</accession>
<dbReference type="GO" id="GO:0017004">
    <property type="term" value="P:cytochrome complex assembly"/>
    <property type="evidence" value="ECO:0007669"/>
    <property type="project" value="UniProtKB-KW"/>
</dbReference>
<evidence type="ECO:0000313" key="10">
    <source>
        <dbReference type="EMBL" id="PWU45687.1"/>
    </source>
</evidence>
<reference evidence="11" key="1">
    <citation type="submission" date="2018-05" db="EMBL/GenBank/DDBJ databases">
        <title>Micromonospora globispora sp. nov. and Micromonospora rugosa sp. nov., isolated from marine sediment.</title>
        <authorList>
            <person name="Carro L."/>
            <person name="Aysel V."/>
            <person name="Cetin D."/>
            <person name="Igual J.M."/>
            <person name="Klenk H.-P."/>
            <person name="Trujillo M.E."/>
            <person name="Sahin N."/>
        </authorList>
    </citation>
    <scope>NUCLEOTIDE SEQUENCE [LARGE SCALE GENOMIC DNA]</scope>
    <source>
        <strain evidence="11">S2904</strain>
    </source>
</reference>
<dbReference type="AlphaFoldDB" id="A0A317JY25"/>
<evidence type="ECO:0000256" key="8">
    <source>
        <dbReference type="SAM" id="Phobius"/>
    </source>
</evidence>
<dbReference type="EMBL" id="QGSV01000243">
    <property type="protein sequence ID" value="PWU45687.1"/>
    <property type="molecule type" value="Genomic_DNA"/>
</dbReference>
<dbReference type="PRINTS" id="PR01386">
    <property type="entry name" value="CCMCBIOGNSIS"/>
</dbReference>
<dbReference type="GO" id="GO:0020037">
    <property type="term" value="F:heme binding"/>
    <property type="evidence" value="ECO:0007669"/>
    <property type="project" value="InterPro"/>
</dbReference>
<evidence type="ECO:0000256" key="6">
    <source>
        <dbReference type="ARBA" id="ARBA00022989"/>
    </source>
</evidence>
<dbReference type="InterPro" id="IPR003557">
    <property type="entry name" value="Cyt_c_biogenesis_CcmC"/>
</dbReference>
<comment type="subcellular location">
    <subcellularLocation>
        <location evidence="1">Membrane</location>
        <topology evidence="1">Multi-pass membrane protein</topology>
    </subcellularLocation>
</comment>
<keyword evidence="5" id="KW-0201">Cytochrome c-type biogenesis</keyword>
<sequence>MAWFAGGFAGAAVVAGGWLAPPDQAQGQAQRLMYLHVPAAWVGYAAFAVVLAASAAYLIGGDLRWDRFARAGAEIGVSLTAAAIATGSLWGHLVWGTWWAWDPRLVSTALLLLAYAGYLALRRALAERTGARDGADHRVARPAAVVGVAGFLLVPVVHFSVVWWRSLHQQATVLAPERPPIDPRMGVALLLAVAAATLAALCLLLHRVVRLERQLAASPVAERTPVRVG</sequence>
<dbReference type="InterPro" id="IPR002541">
    <property type="entry name" value="Cyt_c_assembly"/>
</dbReference>
<protein>
    <recommendedName>
        <fullName evidence="3">Heme exporter protein C</fullName>
    </recommendedName>
</protein>
<evidence type="ECO:0000256" key="4">
    <source>
        <dbReference type="ARBA" id="ARBA00022692"/>
    </source>
</evidence>
<keyword evidence="4 8" id="KW-0812">Transmembrane</keyword>
<evidence type="ECO:0000256" key="1">
    <source>
        <dbReference type="ARBA" id="ARBA00004141"/>
    </source>
</evidence>
<dbReference type="PANTHER" id="PTHR30071">
    <property type="entry name" value="HEME EXPORTER PROTEIN C"/>
    <property type="match status" value="1"/>
</dbReference>
<dbReference type="GO" id="GO:0005886">
    <property type="term" value="C:plasma membrane"/>
    <property type="evidence" value="ECO:0007669"/>
    <property type="project" value="TreeGrafter"/>
</dbReference>